<dbReference type="AlphaFoldDB" id="A0A6G0ZKH1"/>
<evidence type="ECO:0000313" key="1">
    <source>
        <dbReference type="EMBL" id="KAF0771523.1"/>
    </source>
</evidence>
<comment type="caution">
    <text evidence="1">The sequence shown here is derived from an EMBL/GenBank/DDBJ whole genome shotgun (WGS) entry which is preliminary data.</text>
</comment>
<organism evidence="1 2">
    <name type="scientific">Aphis craccivora</name>
    <name type="common">Cowpea aphid</name>
    <dbReference type="NCBI Taxonomy" id="307492"/>
    <lineage>
        <taxon>Eukaryota</taxon>
        <taxon>Metazoa</taxon>
        <taxon>Ecdysozoa</taxon>
        <taxon>Arthropoda</taxon>
        <taxon>Hexapoda</taxon>
        <taxon>Insecta</taxon>
        <taxon>Pterygota</taxon>
        <taxon>Neoptera</taxon>
        <taxon>Paraneoptera</taxon>
        <taxon>Hemiptera</taxon>
        <taxon>Sternorrhyncha</taxon>
        <taxon>Aphidomorpha</taxon>
        <taxon>Aphidoidea</taxon>
        <taxon>Aphididae</taxon>
        <taxon>Aphidini</taxon>
        <taxon>Aphis</taxon>
        <taxon>Aphis</taxon>
    </lineage>
</organism>
<gene>
    <name evidence="1" type="ORF">FWK35_00000298</name>
</gene>
<protein>
    <submittedName>
        <fullName evidence="1">Protein FAM200B-like</fullName>
    </submittedName>
</protein>
<dbReference type="Proteomes" id="UP000478052">
    <property type="component" value="Unassembled WGS sequence"/>
</dbReference>
<reference evidence="1 2" key="1">
    <citation type="submission" date="2019-08" db="EMBL/GenBank/DDBJ databases">
        <title>Whole genome of Aphis craccivora.</title>
        <authorList>
            <person name="Voronova N.V."/>
            <person name="Shulinski R.S."/>
            <person name="Bandarenka Y.V."/>
            <person name="Zhorov D.G."/>
            <person name="Warner D."/>
        </authorList>
    </citation>
    <scope>NUCLEOTIDE SEQUENCE [LARGE SCALE GENOMIC DNA]</scope>
    <source>
        <strain evidence="1">180601</strain>
        <tissue evidence="1">Whole Body</tissue>
    </source>
</reference>
<feature type="non-terminal residue" evidence="1">
    <location>
        <position position="80"/>
    </location>
</feature>
<name>A0A6G0ZKH1_APHCR</name>
<evidence type="ECO:0000313" key="2">
    <source>
        <dbReference type="Proteomes" id="UP000478052"/>
    </source>
</evidence>
<dbReference type="EMBL" id="VUJU01000285">
    <property type="protein sequence ID" value="KAF0771523.1"/>
    <property type="molecule type" value="Genomic_DNA"/>
</dbReference>
<sequence length="80" mass="9732">DLTSELEYRFDEKSVSVFDLNIIFPSFIHKKKVFNDQKDVFYHLIKNILKESFNYTILIRQINILKVLKDVRYYSPSYLH</sequence>
<accession>A0A6G0ZKH1</accession>
<feature type="non-terminal residue" evidence="1">
    <location>
        <position position="1"/>
    </location>
</feature>
<keyword evidence="2" id="KW-1185">Reference proteome</keyword>
<proteinExistence type="predicted"/>